<evidence type="ECO:0000256" key="1">
    <source>
        <dbReference type="SAM" id="Coils"/>
    </source>
</evidence>
<dbReference type="OrthoDB" id="5075194at2759"/>
<keyword evidence="1" id="KW-0175">Coiled coil</keyword>
<dbReference type="AlphaFoldDB" id="A0A366S7B8"/>
<dbReference type="GeneID" id="41991414"/>
<protein>
    <submittedName>
        <fullName evidence="3">Uncharacterized protein</fullName>
    </submittedName>
</protein>
<name>A0A366S7B8_9HYPO</name>
<comment type="caution">
    <text evidence="3">The sequence shown here is derived from an EMBL/GenBank/DDBJ whole genome shotgun (WGS) entry which is preliminary data.</text>
</comment>
<evidence type="ECO:0000313" key="4">
    <source>
        <dbReference type="Proteomes" id="UP000253153"/>
    </source>
</evidence>
<feature type="region of interest" description="Disordered" evidence="2">
    <location>
        <begin position="205"/>
        <end position="236"/>
    </location>
</feature>
<feature type="coiled-coil region" evidence="1">
    <location>
        <begin position="281"/>
        <end position="343"/>
    </location>
</feature>
<reference evidence="3 4" key="1">
    <citation type="submission" date="2018-06" db="EMBL/GenBank/DDBJ databases">
        <title>Fusarium incarnatum-equiseti species complex species 28.</title>
        <authorList>
            <person name="Gardiner D.M."/>
        </authorList>
    </citation>
    <scope>NUCLEOTIDE SEQUENCE [LARGE SCALE GENOMIC DNA]</scope>
    <source>
        <strain evidence="3 4">FIESC_28</strain>
    </source>
</reference>
<evidence type="ECO:0000256" key="2">
    <source>
        <dbReference type="SAM" id="MobiDB-lite"/>
    </source>
</evidence>
<sequence>MPTSCIDLEQTTAALEWQWEGSERSLAVPDPSNTAIRFTTRLDTETSNRAVFEVMVPIKFKDQGSASAIYLRISPLFISSFDFSTQTNPSDALKKTFNCSTTCLSFQLDKPIAVLVPNYVTEPVTAARVRSGKILDSLRELSQVKALRIYIRDALLSLDQLVSIRDCISQHKLEPFSGPDYDISRMYSGGGAKATVLAPPVPPSYEKAASLAPPVPPPYERKRSRQDSDPPPNNLSVIWNKLRKLESMMAGAQEPTEIEKPQLELPDQVEKAPPMHQADLTQKLSAENAQLRDQVRRLENKMLALEEKYESLEKKHESLEKEHESLERDMLVLQETQNNANEQEDTTIIAMQDDIKALGDRTDYIERGKDDEDFAKKIKEDIFHELAARVVCG</sequence>
<proteinExistence type="predicted"/>
<dbReference type="RefSeq" id="XP_031019824.1">
    <property type="nucleotide sequence ID" value="XM_031156118.1"/>
</dbReference>
<feature type="compositionally biased region" description="Basic and acidic residues" evidence="2">
    <location>
        <begin position="219"/>
        <end position="228"/>
    </location>
</feature>
<dbReference type="EMBL" id="QKXC01000041">
    <property type="protein sequence ID" value="RBR25233.1"/>
    <property type="molecule type" value="Genomic_DNA"/>
</dbReference>
<dbReference type="Proteomes" id="UP000253153">
    <property type="component" value="Unassembled WGS sequence"/>
</dbReference>
<evidence type="ECO:0000313" key="3">
    <source>
        <dbReference type="EMBL" id="RBR25233.1"/>
    </source>
</evidence>
<organism evidence="3 4">
    <name type="scientific">Fusarium coffeatum</name>
    <dbReference type="NCBI Taxonomy" id="231269"/>
    <lineage>
        <taxon>Eukaryota</taxon>
        <taxon>Fungi</taxon>
        <taxon>Dikarya</taxon>
        <taxon>Ascomycota</taxon>
        <taxon>Pezizomycotina</taxon>
        <taxon>Sordariomycetes</taxon>
        <taxon>Hypocreomycetidae</taxon>
        <taxon>Hypocreales</taxon>
        <taxon>Nectriaceae</taxon>
        <taxon>Fusarium</taxon>
        <taxon>Fusarium incarnatum-equiseti species complex</taxon>
    </lineage>
</organism>
<accession>A0A366S7B8</accession>
<gene>
    <name evidence="3" type="ORF">FIESC28_01968</name>
</gene>
<keyword evidence="4" id="KW-1185">Reference proteome</keyword>